<evidence type="ECO:0000313" key="2">
    <source>
        <dbReference type="Proteomes" id="UP001165489"/>
    </source>
</evidence>
<keyword evidence="2" id="KW-1185">Reference proteome</keyword>
<reference evidence="1" key="1">
    <citation type="submission" date="2022-03" db="EMBL/GenBank/DDBJ databases">
        <title>De novo assembled genomes of Belliella spp. (Cyclobacteriaceae) strains.</title>
        <authorList>
            <person name="Szabo A."/>
            <person name="Korponai K."/>
            <person name="Felfoldi T."/>
        </authorList>
    </citation>
    <scope>NUCLEOTIDE SEQUENCE</scope>
    <source>
        <strain evidence="1">DSM 111904</strain>
    </source>
</reference>
<keyword evidence="1" id="KW-0449">Lipoprotein</keyword>
<dbReference type="EMBL" id="JAKZGP010000029">
    <property type="protein sequence ID" value="MCH7410087.1"/>
    <property type="molecule type" value="Genomic_DNA"/>
</dbReference>
<proteinExistence type="predicted"/>
<dbReference type="RefSeq" id="WP_241348455.1">
    <property type="nucleotide sequence ID" value="NZ_JAKZGP010000029.1"/>
</dbReference>
<accession>A0ABS9V0Z7</accession>
<dbReference type="Pfam" id="PF14109">
    <property type="entry name" value="GldH_lipo"/>
    <property type="match status" value="1"/>
</dbReference>
<gene>
    <name evidence="1" type="ORF">MM239_11830</name>
</gene>
<evidence type="ECO:0000313" key="1">
    <source>
        <dbReference type="EMBL" id="MCH7410087.1"/>
    </source>
</evidence>
<protein>
    <submittedName>
        <fullName evidence="1">Gliding motility lipoprotein GldH</fullName>
    </submittedName>
</protein>
<organism evidence="1 2">
    <name type="scientific">Belliella filtrata</name>
    <dbReference type="NCBI Taxonomy" id="2923435"/>
    <lineage>
        <taxon>Bacteria</taxon>
        <taxon>Pseudomonadati</taxon>
        <taxon>Bacteroidota</taxon>
        <taxon>Cytophagia</taxon>
        <taxon>Cytophagales</taxon>
        <taxon>Cyclobacteriaceae</taxon>
        <taxon>Belliella</taxon>
    </lineage>
</organism>
<dbReference type="PROSITE" id="PS51257">
    <property type="entry name" value="PROKAR_LIPOPROTEIN"/>
    <property type="match status" value="1"/>
</dbReference>
<sequence length="158" mass="18140">MTNKLLIVFVSCIGMMLFSCGGDRVFEEYHGMESKSWLITDTVSFYLSPTKYNTTALVSIKYNSDYAYRNLYVKYILTDTLNNNIESQLVNIRLFDGQSGKPTGKGYGSTYTRMDTLPLQINNNYSKVQFIQYMRVDKLEGIEAIGFRQNKIHNDSSN</sequence>
<dbReference type="InterPro" id="IPR020018">
    <property type="entry name" value="Motility-assoc_lipoprot_GldH"/>
</dbReference>
<dbReference type="Proteomes" id="UP001165489">
    <property type="component" value="Unassembled WGS sequence"/>
</dbReference>
<comment type="caution">
    <text evidence="1">The sequence shown here is derived from an EMBL/GenBank/DDBJ whole genome shotgun (WGS) entry which is preliminary data.</text>
</comment>
<name>A0ABS9V0Z7_9BACT</name>